<name>A0A915L711_ROMCU</name>
<dbReference type="InterPro" id="IPR002778">
    <property type="entry name" value="Signal_recog_particle_SRP19"/>
</dbReference>
<evidence type="ECO:0000256" key="7">
    <source>
        <dbReference type="SAM" id="MobiDB-lite"/>
    </source>
</evidence>
<comment type="function">
    <text evidence="6">Component of the signal recognition particle (SRP) complex, a ribonucleoprotein complex that mediates the cotranslational targeting of secretory and membrane proteins to the endoplasmic reticulum (ER). Binds directly to 7SL RNA. Mediates binding of SRP54 to the SRP complex.</text>
</comment>
<dbReference type="PANTHER" id="PTHR17453:SF0">
    <property type="entry name" value="SIGNAL RECOGNITION PARTICLE 19 KDA PROTEIN"/>
    <property type="match status" value="1"/>
</dbReference>
<evidence type="ECO:0000256" key="6">
    <source>
        <dbReference type="ARBA" id="ARBA00045518"/>
    </source>
</evidence>
<dbReference type="GO" id="GO:0008312">
    <property type="term" value="F:7S RNA binding"/>
    <property type="evidence" value="ECO:0007669"/>
    <property type="project" value="InterPro"/>
</dbReference>
<dbReference type="Gene3D" id="3.30.56.30">
    <property type="entry name" value="Signal recognition particle, SRP19-like subunit"/>
    <property type="match status" value="1"/>
</dbReference>
<evidence type="ECO:0000256" key="5">
    <source>
        <dbReference type="ARBA" id="ARBA00023274"/>
    </source>
</evidence>
<dbReference type="Proteomes" id="UP000887565">
    <property type="component" value="Unplaced"/>
</dbReference>
<sequence>FKVGIQRTPLGNIENCLAPRAQFHSIRTKKDFSNKDVLVDPCTQGFSLHDANETKFLDHGANEIRAVRIEILDYFADQKYHDHVYVAVKMASKKLPSDESRWICVYPAYINIKKSKAEGRRIPKNVAVENPTSQEMLDVCKSASLNVILERKMYPRDPSRDYQFQGRIRIQLKNDKGELLNDLFPSNCKLKKMLDEPDPALRPKLECHMGREHSIMLYVAEMIPKLKSRQLKSGIAPTNNQPETSAANKKKKR</sequence>
<protein>
    <submittedName>
        <fullName evidence="9">Signal recognition particle 19 kDa protein</fullName>
    </submittedName>
</protein>
<dbReference type="PANTHER" id="PTHR17453">
    <property type="entry name" value="SIGNAL RECOGNITION PARTICLE 19 KD PROTEIN"/>
    <property type="match status" value="1"/>
</dbReference>
<keyword evidence="3" id="KW-0963">Cytoplasm</keyword>
<dbReference type="Pfam" id="PF01922">
    <property type="entry name" value="SRP19"/>
    <property type="match status" value="1"/>
</dbReference>
<accession>A0A915L711</accession>
<reference evidence="9" key="1">
    <citation type="submission" date="2022-11" db="UniProtKB">
        <authorList>
            <consortium name="WormBaseParasite"/>
        </authorList>
    </citation>
    <scope>IDENTIFICATION</scope>
</reference>
<dbReference type="SUPFAM" id="SSF69695">
    <property type="entry name" value="SRP19"/>
    <property type="match status" value="1"/>
</dbReference>
<comment type="similarity">
    <text evidence="2">Belongs to the SRP19 family.</text>
</comment>
<evidence type="ECO:0000256" key="3">
    <source>
        <dbReference type="ARBA" id="ARBA00022490"/>
    </source>
</evidence>
<evidence type="ECO:0000256" key="1">
    <source>
        <dbReference type="ARBA" id="ARBA00004496"/>
    </source>
</evidence>
<feature type="compositionally biased region" description="Polar residues" evidence="7">
    <location>
        <begin position="236"/>
        <end position="247"/>
    </location>
</feature>
<dbReference type="InterPro" id="IPR036521">
    <property type="entry name" value="SRP19-like_sf"/>
</dbReference>
<comment type="subcellular location">
    <subcellularLocation>
        <location evidence="1">Cytoplasm</location>
    </subcellularLocation>
</comment>
<dbReference type="WBParaSite" id="nRc.2.0.1.t46597-RA">
    <property type="protein sequence ID" value="nRc.2.0.1.t46597-RA"/>
    <property type="gene ID" value="nRc.2.0.1.g46597"/>
</dbReference>
<dbReference type="GO" id="GO:0006617">
    <property type="term" value="P:SRP-dependent cotranslational protein targeting to membrane, signal sequence recognition"/>
    <property type="evidence" value="ECO:0007669"/>
    <property type="project" value="TreeGrafter"/>
</dbReference>
<evidence type="ECO:0000256" key="4">
    <source>
        <dbReference type="ARBA" id="ARBA00023135"/>
    </source>
</evidence>
<evidence type="ECO:0000256" key="2">
    <source>
        <dbReference type="ARBA" id="ARBA00008910"/>
    </source>
</evidence>
<keyword evidence="5" id="KW-0687">Ribonucleoprotein</keyword>
<dbReference type="GO" id="GO:0005786">
    <property type="term" value="C:signal recognition particle, endoplasmic reticulum targeting"/>
    <property type="evidence" value="ECO:0007669"/>
    <property type="project" value="UniProtKB-KW"/>
</dbReference>
<proteinExistence type="inferred from homology"/>
<organism evidence="8 9">
    <name type="scientific">Romanomermis culicivorax</name>
    <name type="common">Nematode worm</name>
    <dbReference type="NCBI Taxonomy" id="13658"/>
    <lineage>
        <taxon>Eukaryota</taxon>
        <taxon>Metazoa</taxon>
        <taxon>Ecdysozoa</taxon>
        <taxon>Nematoda</taxon>
        <taxon>Enoplea</taxon>
        <taxon>Dorylaimia</taxon>
        <taxon>Mermithida</taxon>
        <taxon>Mermithoidea</taxon>
        <taxon>Mermithidae</taxon>
        <taxon>Romanomermis</taxon>
    </lineage>
</organism>
<dbReference type="AlphaFoldDB" id="A0A915L711"/>
<feature type="region of interest" description="Disordered" evidence="7">
    <location>
        <begin position="231"/>
        <end position="253"/>
    </location>
</feature>
<keyword evidence="8" id="KW-1185">Reference proteome</keyword>
<keyword evidence="4" id="KW-0733">Signal recognition particle</keyword>
<evidence type="ECO:0000313" key="9">
    <source>
        <dbReference type="WBParaSite" id="nRc.2.0.1.t46597-RA"/>
    </source>
</evidence>
<evidence type="ECO:0000313" key="8">
    <source>
        <dbReference type="Proteomes" id="UP000887565"/>
    </source>
</evidence>